<accession>A0ABT8RW47</accession>
<evidence type="ECO:0000313" key="2">
    <source>
        <dbReference type="Proteomes" id="UP001168579"/>
    </source>
</evidence>
<keyword evidence="2" id="KW-1185">Reference proteome</keyword>
<dbReference type="Proteomes" id="UP001168579">
    <property type="component" value="Unassembled WGS sequence"/>
</dbReference>
<organism evidence="1 2">
    <name type="scientific">Maribacter confluentis</name>
    <dbReference type="NCBI Taxonomy" id="1656093"/>
    <lineage>
        <taxon>Bacteria</taxon>
        <taxon>Pseudomonadati</taxon>
        <taxon>Bacteroidota</taxon>
        <taxon>Flavobacteriia</taxon>
        <taxon>Flavobacteriales</taxon>
        <taxon>Flavobacteriaceae</taxon>
        <taxon>Maribacter</taxon>
    </lineage>
</organism>
<sequence length="144" mass="16613">MKIKFLVFTLFLSSQIFGQSQKDSIADKSNFIEYSVITNSCKSVSNWNSKKSCSKRELAKEIQKVLNQDVLDKIPENKYRIRCTFNFDSNGELINANANTENDILNAEVLRAFKNLELNMCLMDENGTSRKGEFRIPIFIRVEK</sequence>
<dbReference type="EMBL" id="JAUKUC010000001">
    <property type="protein sequence ID" value="MDO1514547.1"/>
    <property type="molecule type" value="Genomic_DNA"/>
</dbReference>
<dbReference type="RefSeq" id="WP_304437204.1">
    <property type="nucleotide sequence ID" value="NZ_JAUKUC010000001.1"/>
</dbReference>
<gene>
    <name evidence="1" type="ORF">Q2T41_17980</name>
</gene>
<proteinExistence type="predicted"/>
<reference evidence="1" key="2">
    <citation type="submission" date="2023-06" db="EMBL/GenBank/DDBJ databases">
        <authorList>
            <person name="Lucena T."/>
            <person name="Sun Q."/>
        </authorList>
    </citation>
    <scope>NUCLEOTIDE SEQUENCE</scope>
    <source>
        <strain evidence="1">CECT 8869</strain>
    </source>
</reference>
<evidence type="ECO:0000313" key="1">
    <source>
        <dbReference type="EMBL" id="MDO1514547.1"/>
    </source>
</evidence>
<evidence type="ECO:0008006" key="3">
    <source>
        <dbReference type="Google" id="ProtNLM"/>
    </source>
</evidence>
<name>A0ABT8RW47_9FLAO</name>
<comment type="caution">
    <text evidence="1">The sequence shown here is derived from an EMBL/GenBank/DDBJ whole genome shotgun (WGS) entry which is preliminary data.</text>
</comment>
<protein>
    <recommendedName>
        <fullName evidence="3">TonB C-terminal domain-containing protein</fullName>
    </recommendedName>
</protein>
<reference evidence="1" key="1">
    <citation type="journal article" date="2014" name="Int. J. Syst. Evol. Microbiol.">
        <title>Complete genome of a new Firmicutes species belonging to the dominant human colonic microbiota ('Ruminococcus bicirculans') reveals two chromosomes and a selective capacity to utilize plant glucans.</title>
        <authorList>
            <consortium name="NISC Comparative Sequencing Program"/>
            <person name="Wegmann U."/>
            <person name="Louis P."/>
            <person name="Goesmann A."/>
            <person name="Henrissat B."/>
            <person name="Duncan S.H."/>
            <person name="Flint H.J."/>
        </authorList>
    </citation>
    <scope>NUCLEOTIDE SEQUENCE</scope>
    <source>
        <strain evidence="1">CECT 8869</strain>
    </source>
</reference>